<dbReference type="WBParaSite" id="TREG1_21750.1">
    <property type="protein sequence ID" value="TREG1_21750.1"/>
    <property type="gene ID" value="TREG1_21750"/>
</dbReference>
<evidence type="ECO:0000313" key="2">
    <source>
        <dbReference type="Proteomes" id="UP000050795"/>
    </source>
</evidence>
<dbReference type="Proteomes" id="UP000050795">
    <property type="component" value="Unassembled WGS sequence"/>
</dbReference>
<feature type="compositionally biased region" description="Low complexity" evidence="1">
    <location>
        <begin position="463"/>
        <end position="475"/>
    </location>
</feature>
<keyword evidence="2" id="KW-1185">Reference proteome</keyword>
<reference evidence="3" key="2">
    <citation type="submission" date="2023-11" db="UniProtKB">
        <authorList>
            <consortium name="WormBaseParasite"/>
        </authorList>
    </citation>
    <scope>IDENTIFICATION</scope>
</reference>
<protein>
    <submittedName>
        <fullName evidence="3">Uncharacterized protein</fullName>
    </submittedName>
</protein>
<dbReference type="AlphaFoldDB" id="A0AA85JIP9"/>
<feature type="region of interest" description="Disordered" evidence="1">
    <location>
        <begin position="847"/>
        <end position="869"/>
    </location>
</feature>
<accession>A0AA85JIP9</accession>
<evidence type="ECO:0000313" key="3">
    <source>
        <dbReference type="WBParaSite" id="TREG1_21750.1"/>
    </source>
</evidence>
<reference evidence="2" key="1">
    <citation type="submission" date="2022-06" db="EMBL/GenBank/DDBJ databases">
        <authorList>
            <person name="Berger JAMES D."/>
            <person name="Berger JAMES D."/>
        </authorList>
    </citation>
    <scope>NUCLEOTIDE SEQUENCE [LARGE SCALE GENOMIC DNA]</scope>
</reference>
<evidence type="ECO:0000256" key="1">
    <source>
        <dbReference type="SAM" id="MobiDB-lite"/>
    </source>
</evidence>
<name>A0AA85JIP9_TRIRE</name>
<proteinExistence type="predicted"/>
<feature type="region of interest" description="Disordered" evidence="1">
    <location>
        <begin position="460"/>
        <end position="482"/>
    </location>
</feature>
<sequence>MCEIEKSREKNKFKTNIASSPSTSFPINKDINGGYKTDCWPIWSGIISQSEKSNNFSSLIQLLGSTLESSARQAYHDLLDAIRYGNEHQLIESLQGTGLLSLRQFYDKMPKISPTWDGFAASLDILEHLLCKTLRIKQTLITGLAVFMKPLSKIYQQRERCYFRQPYHDALKKCRNKINTSKKQGTIYSSTSLLSLSSLHSFDFTVNKIQNKLGRLTLFKYEPCFETWLRNIEVMITDYPCVSSNEYALFLSYIRSVIPDYKSMSINESINKGIITNKPVNTGVVQPKINRKKRLLILEGFNKKRTNCDEGNIRNSGEIQENSLCADVENEETTFKNLVDNLQLISSSQCKSHVPYTTSAANIDIDNDQCERTAASTSTGNYHHEKEVERQPTVNIVSKLIQTDLSMNSNDSAHYNKDNYSDSTLVSSDIIHSHSEVIHDEANLSEDIIHGMQQKTSTKLDKTSSSTWSSFSSTSERVNTNDFDDSNKVTGIRQISRKQNFGKEIYIDEFVEVEQARQLHPVIKWKGNLNSIQSHSLHKVSIVENFIFGEVHNSRIKIVKSNTFSRRKTACVAYYQKPTHIHDSLMKGEEIQVFERMNTQFQREQTQSLESCPIEDSSHGDVNHIEDCVTANFIDIKGEDFGESIGDRNIDDDDVDGVEIKEYNQINISKYQFLVKNTGKSPDLQRSECISHPLYSDSKQTMNMSSLIKNFRSTSDDILLLQSEKSQKTSKLYDAVKKENNDGMYSTRRPSVFSHFSIFRTNEHCENSVEGLSDKKYQIDYDQENTTQDRDLHDDKLNYFSVVSATIFADTETCKLSSNITKKYENSLKILQSDKIDLQNEHLQDDKSTTHINKAKSPLSNNSEMEKTPFPSQQLNTLHINVNIETDAFWESDFKHAPVMINTYLTTKSQSGSRNSELIL</sequence>
<organism evidence="2 3">
    <name type="scientific">Trichobilharzia regenti</name>
    <name type="common">Nasal bird schistosome</name>
    <dbReference type="NCBI Taxonomy" id="157069"/>
    <lineage>
        <taxon>Eukaryota</taxon>
        <taxon>Metazoa</taxon>
        <taxon>Spiralia</taxon>
        <taxon>Lophotrochozoa</taxon>
        <taxon>Platyhelminthes</taxon>
        <taxon>Trematoda</taxon>
        <taxon>Digenea</taxon>
        <taxon>Strigeidida</taxon>
        <taxon>Schistosomatoidea</taxon>
        <taxon>Schistosomatidae</taxon>
        <taxon>Trichobilharzia</taxon>
    </lineage>
</organism>